<dbReference type="AlphaFoldDB" id="A0A3S3PQP7"/>
<feature type="transmembrane region" description="Helical" evidence="7">
    <location>
        <begin position="663"/>
        <end position="685"/>
    </location>
</feature>
<evidence type="ECO:0000256" key="1">
    <source>
        <dbReference type="ARBA" id="ARBA00004141"/>
    </source>
</evidence>
<keyword evidence="4" id="KW-0067">ATP-binding</keyword>
<dbReference type="InterPro" id="IPR003593">
    <property type="entry name" value="AAA+_ATPase"/>
</dbReference>
<keyword evidence="10" id="KW-1185">Reference proteome</keyword>
<feature type="domain" description="ABC transporter" evidence="8">
    <location>
        <begin position="59"/>
        <end position="289"/>
    </location>
</feature>
<sequence length="726" mass="81861">MNENDADDKCVQVAASDSEQKTENIEMDVKISTSNDVRHRANACFNSLSPNNLQAVYAVEVDEVNLNYGKFWALRNVSLKIAQGEIYGLLGPSGCGKTSLLQCIVGLLRPNSGSILVFGSQPNSKGSLIPGAGVGYMPQDLALYKEFTIGETIHYFGKVFGLPKPIRKARLDFLLEFLDLPDANRTIDSLSGGQGRRVSLATALVHSPPLLILDEPTVGVDPLLRENIWNHLVEITEKERITVIITTHYIEEARKANKIALMRFGQMLVEDKPDALMRKFELDSLEKVFLELCIQRSRFSKLLNDEDDSLQNLQSKNVKRQSPRHSSPRKEDIQALIVTNKLLMDRKKPFKMYFHQLFAVIGKNWVRLRRNKPVLLFQTLLPAFQILLFCLCVGTDPENLSVAVYDADRDYSSMFLNEINHKFINLQKHSSYESALSAVRDGKSWAAITFDANYTSCLKKRFELTSDFFGVPRGFPLLDRQTVDKGKVKFHADMTDYAVEVVITREILLATESFGKKLIVTLSSYTKNSSIAEALIDFVDPPVYGTLKPSFRDYSTPGLILGIIYILATGLTSLAFVLERKEGLLERTLVAGIRYHQILMAHIFFQVCIILMQVALVLIVVYAVFDISQRGNLFWVITLTLLQGLTGMSFGFLISALCNEEQPAIMFAVGSFYINLILSGILWPIEAMPMYLRIFSYVNPQTYAIKSFRSISTRGWGITYVEYLYV</sequence>
<dbReference type="PANTHER" id="PTHR43038:SF3">
    <property type="entry name" value="ABC TRANSPORTER G FAMILY MEMBER 20 ISOFORM X1"/>
    <property type="match status" value="1"/>
</dbReference>
<evidence type="ECO:0000256" key="2">
    <source>
        <dbReference type="ARBA" id="ARBA00022692"/>
    </source>
</evidence>
<keyword evidence="6 7" id="KW-0472">Membrane</keyword>
<keyword evidence="2 7" id="KW-0812">Transmembrane</keyword>
<evidence type="ECO:0000256" key="6">
    <source>
        <dbReference type="ARBA" id="ARBA00023136"/>
    </source>
</evidence>
<dbReference type="GO" id="GO:0016020">
    <property type="term" value="C:membrane"/>
    <property type="evidence" value="ECO:0007669"/>
    <property type="project" value="UniProtKB-SubCell"/>
</dbReference>
<feature type="transmembrane region" description="Helical" evidence="7">
    <location>
        <begin position="598"/>
        <end position="625"/>
    </location>
</feature>
<protein>
    <submittedName>
        <fullName evidence="9">ABC transporter G family member 23-like protein</fullName>
    </submittedName>
</protein>
<evidence type="ECO:0000259" key="8">
    <source>
        <dbReference type="PROSITE" id="PS50893"/>
    </source>
</evidence>
<dbReference type="PROSITE" id="PS50893">
    <property type="entry name" value="ABC_TRANSPORTER_2"/>
    <property type="match status" value="1"/>
</dbReference>
<dbReference type="Proteomes" id="UP000285301">
    <property type="component" value="Unassembled WGS sequence"/>
</dbReference>
<evidence type="ECO:0000256" key="4">
    <source>
        <dbReference type="ARBA" id="ARBA00022840"/>
    </source>
</evidence>
<evidence type="ECO:0000256" key="3">
    <source>
        <dbReference type="ARBA" id="ARBA00022741"/>
    </source>
</evidence>
<dbReference type="Pfam" id="PF00005">
    <property type="entry name" value="ABC_tran"/>
    <property type="match status" value="1"/>
</dbReference>
<dbReference type="OrthoDB" id="6150516at2759"/>
<reference evidence="9 10" key="1">
    <citation type="journal article" date="2018" name="Gigascience">
        <title>Genomes of trombidid mites reveal novel predicted allergens and laterally-transferred genes associated with secondary metabolism.</title>
        <authorList>
            <person name="Dong X."/>
            <person name="Chaisiri K."/>
            <person name="Xia D."/>
            <person name="Armstrong S.D."/>
            <person name="Fang Y."/>
            <person name="Donnelly M.J."/>
            <person name="Kadowaki T."/>
            <person name="McGarry J.W."/>
            <person name="Darby A.C."/>
            <person name="Makepeace B.L."/>
        </authorList>
    </citation>
    <scope>NUCLEOTIDE SEQUENCE [LARGE SCALE GENOMIC DNA]</scope>
    <source>
        <strain evidence="9">UoL-WK</strain>
    </source>
</reference>
<dbReference type="Pfam" id="PF12698">
    <property type="entry name" value="ABC2_membrane_3"/>
    <property type="match status" value="1"/>
</dbReference>
<name>A0A3S3PQP7_9ACAR</name>
<gene>
    <name evidence="9" type="ORF">B4U79_08032</name>
</gene>
<organism evidence="9 10">
    <name type="scientific">Dinothrombium tinctorium</name>
    <dbReference type="NCBI Taxonomy" id="1965070"/>
    <lineage>
        <taxon>Eukaryota</taxon>
        <taxon>Metazoa</taxon>
        <taxon>Ecdysozoa</taxon>
        <taxon>Arthropoda</taxon>
        <taxon>Chelicerata</taxon>
        <taxon>Arachnida</taxon>
        <taxon>Acari</taxon>
        <taxon>Acariformes</taxon>
        <taxon>Trombidiformes</taxon>
        <taxon>Prostigmata</taxon>
        <taxon>Anystina</taxon>
        <taxon>Parasitengona</taxon>
        <taxon>Trombidioidea</taxon>
        <taxon>Trombidiidae</taxon>
        <taxon>Dinothrombium</taxon>
    </lineage>
</organism>
<dbReference type="InterPro" id="IPR013525">
    <property type="entry name" value="ABC2_TM"/>
</dbReference>
<dbReference type="InterPro" id="IPR003439">
    <property type="entry name" value="ABC_transporter-like_ATP-bd"/>
</dbReference>
<evidence type="ECO:0000313" key="10">
    <source>
        <dbReference type="Proteomes" id="UP000285301"/>
    </source>
</evidence>
<dbReference type="GO" id="GO:0005524">
    <property type="term" value="F:ATP binding"/>
    <property type="evidence" value="ECO:0007669"/>
    <property type="project" value="UniProtKB-KW"/>
</dbReference>
<keyword evidence="3" id="KW-0547">Nucleotide-binding</keyword>
<dbReference type="SUPFAM" id="SSF52540">
    <property type="entry name" value="P-loop containing nucleoside triphosphate hydrolases"/>
    <property type="match status" value="1"/>
</dbReference>
<dbReference type="PANTHER" id="PTHR43038">
    <property type="entry name" value="ATP-BINDING CASSETTE, SUB-FAMILY H, MEMBER 1"/>
    <property type="match status" value="1"/>
</dbReference>
<evidence type="ECO:0000256" key="7">
    <source>
        <dbReference type="SAM" id="Phobius"/>
    </source>
</evidence>
<keyword evidence="5 7" id="KW-1133">Transmembrane helix</keyword>
<comment type="subcellular location">
    <subcellularLocation>
        <location evidence="1">Membrane</location>
        <topology evidence="1">Multi-pass membrane protein</topology>
    </subcellularLocation>
</comment>
<dbReference type="GO" id="GO:0016887">
    <property type="term" value="F:ATP hydrolysis activity"/>
    <property type="evidence" value="ECO:0007669"/>
    <property type="project" value="InterPro"/>
</dbReference>
<evidence type="ECO:0000256" key="5">
    <source>
        <dbReference type="ARBA" id="ARBA00022989"/>
    </source>
</evidence>
<feature type="transmembrane region" description="Helical" evidence="7">
    <location>
        <begin position="632"/>
        <end position="657"/>
    </location>
</feature>
<dbReference type="EMBL" id="NCKU01004176">
    <property type="protein sequence ID" value="RWS06338.1"/>
    <property type="molecule type" value="Genomic_DNA"/>
</dbReference>
<dbReference type="Gene3D" id="3.40.50.300">
    <property type="entry name" value="P-loop containing nucleotide triphosphate hydrolases"/>
    <property type="match status" value="1"/>
</dbReference>
<dbReference type="SMART" id="SM00382">
    <property type="entry name" value="AAA"/>
    <property type="match status" value="1"/>
</dbReference>
<feature type="transmembrane region" description="Helical" evidence="7">
    <location>
        <begin position="558"/>
        <end position="578"/>
    </location>
</feature>
<evidence type="ECO:0000313" key="9">
    <source>
        <dbReference type="EMBL" id="RWS06338.1"/>
    </source>
</evidence>
<proteinExistence type="predicted"/>
<comment type="caution">
    <text evidence="9">The sequence shown here is derived from an EMBL/GenBank/DDBJ whole genome shotgun (WGS) entry which is preliminary data.</text>
</comment>
<dbReference type="GO" id="GO:0140359">
    <property type="term" value="F:ABC-type transporter activity"/>
    <property type="evidence" value="ECO:0007669"/>
    <property type="project" value="InterPro"/>
</dbReference>
<dbReference type="CDD" id="cd03230">
    <property type="entry name" value="ABC_DR_subfamily_A"/>
    <property type="match status" value="1"/>
</dbReference>
<accession>A0A3S3PQP7</accession>
<dbReference type="STRING" id="1965070.A0A3S3PQP7"/>
<dbReference type="InterPro" id="IPR027417">
    <property type="entry name" value="P-loop_NTPase"/>
</dbReference>